<feature type="transmembrane region" description="Helical" evidence="1">
    <location>
        <begin position="69"/>
        <end position="90"/>
    </location>
</feature>
<gene>
    <name evidence="2" type="ORF">niasHT_014447</name>
</gene>
<evidence type="ECO:0000313" key="2">
    <source>
        <dbReference type="EMBL" id="KAL3108298.1"/>
    </source>
</evidence>
<evidence type="ECO:0000256" key="1">
    <source>
        <dbReference type="SAM" id="Phobius"/>
    </source>
</evidence>
<dbReference type="AlphaFoldDB" id="A0ABD2KZH3"/>
<proteinExistence type="predicted"/>
<keyword evidence="1" id="KW-0812">Transmembrane</keyword>
<evidence type="ECO:0000313" key="3">
    <source>
        <dbReference type="Proteomes" id="UP001620626"/>
    </source>
</evidence>
<name>A0ABD2KZH3_9BILA</name>
<feature type="transmembrane region" description="Helical" evidence="1">
    <location>
        <begin position="43"/>
        <end position="63"/>
    </location>
</feature>
<protein>
    <submittedName>
        <fullName evidence="2">Uncharacterized protein</fullName>
    </submittedName>
</protein>
<dbReference type="EMBL" id="JBICBT010000591">
    <property type="protein sequence ID" value="KAL3108298.1"/>
    <property type="molecule type" value="Genomic_DNA"/>
</dbReference>
<reference evidence="2 3" key="1">
    <citation type="submission" date="2024-10" db="EMBL/GenBank/DDBJ databases">
        <authorList>
            <person name="Kim D."/>
        </authorList>
    </citation>
    <scope>NUCLEOTIDE SEQUENCE [LARGE SCALE GENOMIC DNA]</scope>
    <source>
        <strain evidence="2">BH-2024</strain>
    </source>
</reference>
<comment type="caution">
    <text evidence="2">The sequence shown here is derived from an EMBL/GenBank/DDBJ whole genome shotgun (WGS) entry which is preliminary data.</text>
</comment>
<sequence length="191" mass="21536">MYWTKRGNKRTGSIQCPGRDACELIDCWICLERLANPDCRPDVTFGLIGGASFFTFLFVFWILPLMCHVTMFWILQHLFALLVRLLCCFWPSQRARQSEEYSSPCLPKFVYSAQAPNESQSFSPFSETSNDAPVIVPLCLQFMCQGTSCLNHCLCRKVPKVRLRLGVPSREFYNSHSSSIGSAGTSTPSPS</sequence>
<organism evidence="2 3">
    <name type="scientific">Heterodera trifolii</name>
    <dbReference type="NCBI Taxonomy" id="157864"/>
    <lineage>
        <taxon>Eukaryota</taxon>
        <taxon>Metazoa</taxon>
        <taxon>Ecdysozoa</taxon>
        <taxon>Nematoda</taxon>
        <taxon>Chromadorea</taxon>
        <taxon>Rhabditida</taxon>
        <taxon>Tylenchina</taxon>
        <taxon>Tylenchomorpha</taxon>
        <taxon>Tylenchoidea</taxon>
        <taxon>Heteroderidae</taxon>
        <taxon>Heteroderinae</taxon>
        <taxon>Heterodera</taxon>
    </lineage>
</organism>
<keyword evidence="1" id="KW-0472">Membrane</keyword>
<dbReference type="Proteomes" id="UP001620626">
    <property type="component" value="Unassembled WGS sequence"/>
</dbReference>
<keyword evidence="3" id="KW-1185">Reference proteome</keyword>
<keyword evidence="1" id="KW-1133">Transmembrane helix</keyword>
<accession>A0ABD2KZH3</accession>